<dbReference type="KEGG" id="cqn:G7Y29_07015"/>
<dbReference type="InterPro" id="IPR001544">
    <property type="entry name" value="Aminotrans_IV"/>
</dbReference>
<proteinExistence type="predicted"/>
<gene>
    <name evidence="1" type="ORF">G7Y29_07015</name>
</gene>
<organism evidence="1 2">
    <name type="scientific">Corynebacterium qintianiae</name>
    <dbReference type="NCBI Taxonomy" id="2709392"/>
    <lineage>
        <taxon>Bacteria</taxon>
        <taxon>Bacillati</taxon>
        <taxon>Actinomycetota</taxon>
        <taxon>Actinomycetes</taxon>
        <taxon>Mycobacteriales</taxon>
        <taxon>Corynebacteriaceae</taxon>
        <taxon>Corynebacterium</taxon>
    </lineage>
</organism>
<name>A0A7T0KLG8_9CORY</name>
<evidence type="ECO:0000313" key="2">
    <source>
        <dbReference type="Proteomes" id="UP000594586"/>
    </source>
</evidence>
<dbReference type="AlphaFoldDB" id="A0A7T0KLG8"/>
<dbReference type="EMBL" id="CP064955">
    <property type="protein sequence ID" value="QPK82634.1"/>
    <property type="molecule type" value="Genomic_DNA"/>
</dbReference>
<dbReference type="InterPro" id="IPR043132">
    <property type="entry name" value="BCAT-like_C"/>
</dbReference>
<dbReference type="GO" id="GO:0003824">
    <property type="term" value="F:catalytic activity"/>
    <property type="evidence" value="ECO:0007669"/>
    <property type="project" value="InterPro"/>
</dbReference>
<sequence length="239" mass="26572">MNSYLWNSEWVPTDAPAGTFDRAESWRHLHGRASGLDAHIRRFAGAPVPVPPGMWEAAVELLDPAQDLFPRVTVSGKLFRLDIRPAPPARATTSLTVTGAPDPRRTPLVKGPDLVRLADHRARYLVSGTDDVVLGRYAETTTGALVGWEGDVLVVPQAEHLPSVTQAQVMERARHVGLRVRIGNLGPTMPLWFLNSVHGISPVDWVVTQEARVRVPARPDSPRWAAWWWDSFQRPWLKG</sequence>
<dbReference type="Gene3D" id="3.20.10.10">
    <property type="entry name" value="D-amino Acid Aminotransferase, subunit A, domain 2"/>
    <property type="match status" value="1"/>
</dbReference>
<protein>
    <recommendedName>
        <fullName evidence="3">Aminotransferase</fullName>
    </recommendedName>
</protein>
<dbReference type="RefSeq" id="WP_165002591.1">
    <property type="nucleotide sequence ID" value="NZ_CP064955.1"/>
</dbReference>
<accession>A0A7T0KLG8</accession>
<dbReference type="Proteomes" id="UP000594586">
    <property type="component" value="Chromosome"/>
</dbReference>
<reference evidence="1 2" key="1">
    <citation type="submission" date="2020-11" db="EMBL/GenBank/DDBJ databases">
        <title>Corynebacterium sp. MC1420.</title>
        <authorList>
            <person name="Zhou J."/>
        </authorList>
    </citation>
    <scope>NUCLEOTIDE SEQUENCE [LARGE SCALE GENOMIC DNA]</scope>
    <source>
        <strain evidence="1 2">MC1420</strain>
    </source>
</reference>
<dbReference type="Pfam" id="PF01063">
    <property type="entry name" value="Aminotran_4"/>
    <property type="match status" value="1"/>
</dbReference>
<evidence type="ECO:0000313" key="1">
    <source>
        <dbReference type="EMBL" id="QPK82634.1"/>
    </source>
</evidence>
<dbReference type="SUPFAM" id="SSF56752">
    <property type="entry name" value="D-aminoacid aminotransferase-like PLP-dependent enzymes"/>
    <property type="match status" value="1"/>
</dbReference>
<evidence type="ECO:0008006" key="3">
    <source>
        <dbReference type="Google" id="ProtNLM"/>
    </source>
</evidence>
<dbReference type="InterPro" id="IPR036038">
    <property type="entry name" value="Aminotransferase-like"/>
</dbReference>
<keyword evidence="2" id="KW-1185">Reference proteome</keyword>